<dbReference type="Proteomes" id="UP000013525">
    <property type="component" value="Unassembled WGS sequence"/>
</dbReference>
<gene>
    <name evidence="1" type="ORF">Rrhod_1879</name>
</gene>
<sequence>MAVVVSDSWRSWRVMRSRRRAGVLRQYLVALAS</sequence>
<protein>
    <submittedName>
        <fullName evidence="1">Uncharacterized protein</fullName>
    </submittedName>
</protein>
<evidence type="ECO:0000313" key="1">
    <source>
        <dbReference type="EMBL" id="EOM76759.1"/>
    </source>
</evidence>
<evidence type="ECO:0000313" key="2">
    <source>
        <dbReference type="Proteomes" id="UP000013525"/>
    </source>
</evidence>
<keyword evidence="2" id="KW-1185">Reference proteome</keyword>
<accession>R7WS40</accession>
<proteinExistence type="predicted"/>
<name>R7WS40_9NOCA</name>
<reference evidence="1 2" key="1">
    <citation type="journal article" date="2013" name="Genome Announc.">
        <title>Draft Genome Sequence of Rhodococcus rhodnii Strain LMG5362, a Symbiont of Rhodnius prolixus (Hemiptera, Reduviidae, Triatominae), the Principle Vector of Trypanosoma cruzi.</title>
        <authorList>
            <person name="Pachebat J.A."/>
            <person name="van Keulen G."/>
            <person name="Whitten M.M."/>
            <person name="Girdwood S."/>
            <person name="Del Sol R."/>
            <person name="Dyson P.J."/>
            <person name="Facey P.D."/>
        </authorList>
    </citation>
    <scope>NUCLEOTIDE SEQUENCE [LARGE SCALE GENOMIC DNA]</scope>
    <source>
        <strain evidence="1 2">LMG 5362</strain>
    </source>
</reference>
<comment type="caution">
    <text evidence="1">The sequence shown here is derived from an EMBL/GenBank/DDBJ whole genome shotgun (WGS) entry which is preliminary data.</text>
</comment>
<dbReference type="AlphaFoldDB" id="R7WS40"/>
<dbReference type="EMBL" id="APMY01000060">
    <property type="protein sequence ID" value="EOM76759.1"/>
    <property type="molecule type" value="Genomic_DNA"/>
</dbReference>
<organism evidence="1 2">
    <name type="scientific">Rhodococcus rhodnii LMG 5362</name>
    <dbReference type="NCBI Taxonomy" id="1273125"/>
    <lineage>
        <taxon>Bacteria</taxon>
        <taxon>Bacillati</taxon>
        <taxon>Actinomycetota</taxon>
        <taxon>Actinomycetes</taxon>
        <taxon>Mycobacteriales</taxon>
        <taxon>Nocardiaceae</taxon>
        <taxon>Rhodococcus</taxon>
    </lineage>
</organism>